<accession>A0A367XRE1</accession>
<proteinExistence type="predicted"/>
<reference evidence="1 2" key="1">
    <citation type="submission" date="2018-06" db="EMBL/GenBank/DDBJ databases">
        <title>Whole genome sequencing of Candida tropicalis (genome annotated by CSBL at Korea University).</title>
        <authorList>
            <person name="Ahn J."/>
        </authorList>
    </citation>
    <scope>NUCLEOTIDE SEQUENCE [LARGE SCALE GENOMIC DNA]</scope>
    <source>
        <strain evidence="1 2">ATCC 20962</strain>
    </source>
</reference>
<organism evidence="1 2">
    <name type="scientific">Candida viswanathii</name>
    <dbReference type="NCBI Taxonomy" id="5486"/>
    <lineage>
        <taxon>Eukaryota</taxon>
        <taxon>Fungi</taxon>
        <taxon>Dikarya</taxon>
        <taxon>Ascomycota</taxon>
        <taxon>Saccharomycotina</taxon>
        <taxon>Pichiomycetes</taxon>
        <taxon>Debaryomycetaceae</taxon>
        <taxon>Candida/Lodderomyces clade</taxon>
        <taxon>Candida</taxon>
    </lineage>
</organism>
<evidence type="ECO:0000313" key="2">
    <source>
        <dbReference type="Proteomes" id="UP000253472"/>
    </source>
</evidence>
<name>A0A367XRE1_9ASCO</name>
<sequence>MLPLASPFLSTALLVGQHYIASNLKEGDVPIREIIRETSGDWTAAAAVVEEFVRGGGARFEQFIAWVFLAKCIEQTVQKVWDTSEIYYGNEKE</sequence>
<protein>
    <submittedName>
        <fullName evidence="1">Uncharacterized protein</fullName>
    </submittedName>
</protein>
<comment type="caution">
    <text evidence="1">The sequence shown here is derived from an EMBL/GenBank/DDBJ whole genome shotgun (WGS) entry which is preliminary data.</text>
</comment>
<gene>
    <name evidence="1" type="ORF">Cantr_05598</name>
</gene>
<dbReference type="EMBL" id="QLNQ01000029">
    <property type="protein sequence ID" value="RCK56204.1"/>
    <property type="molecule type" value="Genomic_DNA"/>
</dbReference>
<dbReference type="Proteomes" id="UP000253472">
    <property type="component" value="Unassembled WGS sequence"/>
</dbReference>
<dbReference type="AlphaFoldDB" id="A0A367XRE1"/>
<keyword evidence="2" id="KW-1185">Reference proteome</keyword>
<evidence type="ECO:0000313" key="1">
    <source>
        <dbReference type="EMBL" id="RCK56204.1"/>
    </source>
</evidence>